<name>A0A0C2X468_SERVB</name>
<evidence type="ECO:0000313" key="9">
    <source>
        <dbReference type="Proteomes" id="UP000054097"/>
    </source>
</evidence>
<comment type="similarity">
    <text evidence="1 7">Belongs to the esterase D family.</text>
</comment>
<dbReference type="GO" id="GO:0005829">
    <property type="term" value="C:cytosol"/>
    <property type="evidence" value="ECO:0007669"/>
    <property type="project" value="TreeGrafter"/>
</dbReference>
<keyword evidence="4 7" id="KW-0719">Serine esterase</keyword>
<comment type="subcellular location">
    <subcellularLocation>
        <location evidence="7">Cytoplasm</location>
    </subcellularLocation>
</comment>
<dbReference type="NCBIfam" id="TIGR02821">
    <property type="entry name" value="fghA_ester_D"/>
    <property type="match status" value="1"/>
</dbReference>
<evidence type="ECO:0000313" key="8">
    <source>
        <dbReference type="EMBL" id="KIM24142.1"/>
    </source>
</evidence>
<evidence type="ECO:0000256" key="6">
    <source>
        <dbReference type="PIRSR" id="PIRSR614186-1"/>
    </source>
</evidence>
<dbReference type="OrthoDB" id="420518at2759"/>
<dbReference type="Gene3D" id="3.40.50.1820">
    <property type="entry name" value="alpha/beta hydrolase"/>
    <property type="match status" value="1"/>
</dbReference>
<dbReference type="Pfam" id="PF00756">
    <property type="entry name" value="Esterase"/>
    <property type="match status" value="1"/>
</dbReference>
<keyword evidence="5 7" id="KW-0378">Hydrolase</keyword>
<dbReference type="GO" id="GO:0046294">
    <property type="term" value="P:formaldehyde catabolic process"/>
    <property type="evidence" value="ECO:0007669"/>
    <property type="project" value="InterPro"/>
</dbReference>
<evidence type="ECO:0000256" key="4">
    <source>
        <dbReference type="ARBA" id="ARBA00022487"/>
    </source>
</evidence>
<dbReference type="Proteomes" id="UP000054097">
    <property type="component" value="Unassembled WGS sequence"/>
</dbReference>
<dbReference type="HOGENOM" id="CLU_056472_0_1_1"/>
<comment type="catalytic activity">
    <reaction evidence="7">
        <text>S-formylglutathione + H2O = formate + glutathione + H(+)</text>
        <dbReference type="Rhea" id="RHEA:14961"/>
        <dbReference type="ChEBI" id="CHEBI:15377"/>
        <dbReference type="ChEBI" id="CHEBI:15378"/>
        <dbReference type="ChEBI" id="CHEBI:15740"/>
        <dbReference type="ChEBI" id="CHEBI:57688"/>
        <dbReference type="ChEBI" id="CHEBI:57925"/>
        <dbReference type="EC" id="3.1.2.12"/>
    </reaction>
</comment>
<feature type="active site" description="Charge relay system" evidence="6">
    <location>
        <position position="264"/>
    </location>
</feature>
<gene>
    <name evidence="8" type="ORF">M408DRAFT_11138</name>
</gene>
<dbReference type="SUPFAM" id="SSF53474">
    <property type="entry name" value="alpha/beta-Hydrolases"/>
    <property type="match status" value="1"/>
</dbReference>
<dbReference type="EMBL" id="KN824327">
    <property type="protein sequence ID" value="KIM24142.1"/>
    <property type="molecule type" value="Genomic_DNA"/>
</dbReference>
<dbReference type="GO" id="GO:0052689">
    <property type="term" value="F:carboxylic ester hydrolase activity"/>
    <property type="evidence" value="ECO:0007669"/>
    <property type="project" value="UniProtKB-KW"/>
</dbReference>
<feature type="active site" description="Charge relay system" evidence="6">
    <location>
        <position position="150"/>
    </location>
</feature>
<proteinExistence type="inferred from homology"/>
<evidence type="ECO:0000256" key="1">
    <source>
        <dbReference type="ARBA" id="ARBA00005622"/>
    </source>
</evidence>
<dbReference type="PANTHER" id="PTHR10061">
    <property type="entry name" value="S-FORMYLGLUTATHIONE HYDROLASE"/>
    <property type="match status" value="1"/>
</dbReference>
<dbReference type="InterPro" id="IPR029058">
    <property type="entry name" value="AB_hydrolase_fold"/>
</dbReference>
<keyword evidence="9" id="KW-1185">Reference proteome</keyword>
<protein>
    <recommendedName>
        <fullName evidence="3 7">S-formylglutathione hydrolase</fullName>
        <ecNumber evidence="2 7">3.1.2.12</ecNumber>
    </recommendedName>
</protein>
<comment type="function">
    <text evidence="7">Serine hydrolase involved in the detoxification of formaldehyde.</text>
</comment>
<dbReference type="InterPro" id="IPR014186">
    <property type="entry name" value="S-formylglutathione_hydrol"/>
</dbReference>
<dbReference type="InterPro" id="IPR000801">
    <property type="entry name" value="Esterase-like"/>
</dbReference>
<evidence type="ECO:0000256" key="7">
    <source>
        <dbReference type="RuleBase" id="RU363068"/>
    </source>
</evidence>
<evidence type="ECO:0000256" key="2">
    <source>
        <dbReference type="ARBA" id="ARBA00012479"/>
    </source>
</evidence>
<reference evidence="9" key="2">
    <citation type="submission" date="2015-01" db="EMBL/GenBank/DDBJ databases">
        <title>Evolutionary Origins and Diversification of the Mycorrhizal Mutualists.</title>
        <authorList>
            <consortium name="DOE Joint Genome Institute"/>
            <consortium name="Mycorrhizal Genomics Consortium"/>
            <person name="Kohler A."/>
            <person name="Kuo A."/>
            <person name="Nagy L.G."/>
            <person name="Floudas D."/>
            <person name="Copeland A."/>
            <person name="Barry K.W."/>
            <person name="Cichocki N."/>
            <person name="Veneault-Fourrey C."/>
            <person name="LaButti K."/>
            <person name="Lindquist E.A."/>
            <person name="Lipzen A."/>
            <person name="Lundell T."/>
            <person name="Morin E."/>
            <person name="Murat C."/>
            <person name="Riley R."/>
            <person name="Ohm R."/>
            <person name="Sun H."/>
            <person name="Tunlid A."/>
            <person name="Henrissat B."/>
            <person name="Grigoriev I.V."/>
            <person name="Hibbett D.S."/>
            <person name="Martin F."/>
        </authorList>
    </citation>
    <scope>NUCLEOTIDE SEQUENCE [LARGE SCALE GENOMIC DNA]</scope>
    <source>
        <strain evidence="9">MAFF 305830</strain>
    </source>
</reference>
<dbReference type="PANTHER" id="PTHR10061:SF0">
    <property type="entry name" value="S-FORMYLGLUTATHIONE HYDROLASE"/>
    <property type="match status" value="1"/>
</dbReference>
<accession>A0A0C2X468</accession>
<evidence type="ECO:0000256" key="5">
    <source>
        <dbReference type="ARBA" id="ARBA00022801"/>
    </source>
</evidence>
<sequence>MTSEIASNKAFGGYIKKFKAESVTLGLRTQFNVFVPSISGPSNGYPVLYYLSGLTCNEDTGPWKGGFLGHAQASGIALVFPDTSPRGAKVEGEEDSWDLGTGAGFYLDATSPKWAKHYRMFSFITQELVSLLKGLNLPLDLSRQSIMGHSMGGLGALNLFLSTSQYCSASAFSPACNPTKSPWGTKAFTNYLAGGIEEGEKYDPSCLLEKAKGRSNVHLLVDYGEQDQFLKDGQLRPEALQQAAEKAGFAQESVNIRKQEGYDHSYYFISTFAEEHIKYHAKFLKA</sequence>
<keyword evidence="7" id="KW-0963">Cytoplasm</keyword>
<dbReference type="AlphaFoldDB" id="A0A0C2X468"/>
<dbReference type="EC" id="3.1.2.12" evidence="2 7"/>
<reference evidence="8 9" key="1">
    <citation type="submission" date="2014-04" db="EMBL/GenBank/DDBJ databases">
        <authorList>
            <consortium name="DOE Joint Genome Institute"/>
            <person name="Kuo A."/>
            <person name="Zuccaro A."/>
            <person name="Kohler A."/>
            <person name="Nagy L.G."/>
            <person name="Floudas D."/>
            <person name="Copeland A."/>
            <person name="Barry K.W."/>
            <person name="Cichocki N."/>
            <person name="Veneault-Fourrey C."/>
            <person name="LaButti K."/>
            <person name="Lindquist E.A."/>
            <person name="Lipzen A."/>
            <person name="Lundell T."/>
            <person name="Morin E."/>
            <person name="Murat C."/>
            <person name="Sun H."/>
            <person name="Tunlid A."/>
            <person name="Henrissat B."/>
            <person name="Grigoriev I.V."/>
            <person name="Hibbett D.S."/>
            <person name="Martin F."/>
            <person name="Nordberg H.P."/>
            <person name="Cantor M.N."/>
            <person name="Hua S.X."/>
        </authorList>
    </citation>
    <scope>NUCLEOTIDE SEQUENCE [LARGE SCALE GENOMIC DNA]</scope>
    <source>
        <strain evidence="8 9">MAFF 305830</strain>
    </source>
</reference>
<organism evidence="8 9">
    <name type="scientific">Serendipita vermifera MAFF 305830</name>
    <dbReference type="NCBI Taxonomy" id="933852"/>
    <lineage>
        <taxon>Eukaryota</taxon>
        <taxon>Fungi</taxon>
        <taxon>Dikarya</taxon>
        <taxon>Basidiomycota</taxon>
        <taxon>Agaricomycotina</taxon>
        <taxon>Agaricomycetes</taxon>
        <taxon>Sebacinales</taxon>
        <taxon>Serendipitaceae</taxon>
        <taxon>Serendipita</taxon>
    </lineage>
</organism>
<feature type="active site" description="Charge relay system" evidence="6">
    <location>
        <position position="227"/>
    </location>
</feature>
<evidence type="ECO:0000256" key="3">
    <source>
        <dbReference type="ARBA" id="ARBA00016774"/>
    </source>
</evidence>
<dbReference type="STRING" id="933852.A0A0C2X468"/>
<dbReference type="GO" id="GO:0018738">
    <property type="term" value="F:S-formylglutathione hydrolase activity"/>
    <property type="evidence" value="ECO:0007669"/>
    <property type="project" value="UniProtKB-EC"/>
</dbReference>